<gene>
    <name evidence="3" type="ORF">D5H78_18665</name>
</gene>
<dbReference type="Proteomes" id="UP000265614">
    <property type="component" value="Unassembled WGS sequence"/>
</dbReference>
<protein>
    <recommendedName>
        <fullName evidence="2">DUF6531 domain-containing protein</fullName>
    </recommendedName>
</protein>
<feature type="region of interest" description="Disordered" evidence="1">
    <location>
        <begin position="1"/>
        <end position="35"/>
    </location>
</feature>
<dbReference type="AlphaFoldDB" id="A0A3A3YN17"/>
<feature type="region of interest" description="Disordered" evidence="1">
    <location>
        <begin position="88"/>
        <end position="113"/>
    </location>
</feature>
<evidence type="ECO:0000313" key="3">
    <source>
        <dbReference type="EMBL" id="RJK92502.1"/>
    </source>
</evidence>
<dbReference type="Pfam" id="PF20148">
    <property type="entry name" value="DUF6531"/>
    <property type="match status" value="1"/>
</dbReference>
<keyword evidence="4" id="KW-1185">Reference proteome</keyword>
<organism evidence="3 4">
    <name type="scientific">Vallicoccus soli</name>
    <dbReference type="NCBI Taxonomy" id="2339232"/>
    <lineage>
        <taxon>Bacteria</taxon>
        <taxon>Bacillati</taxon>
        <taxon>Actinomycetota</taxon>
        <taxon>Actinomycetes</taxon>
        <taxon>Motilibacterales</taxon>
        <taxon>Vallicoccaceae</taxon>
        <taxon>Vallicoccus</taxon>
    </lineage>
</organism>
<evidence type="ECO:0000256" key="1">
    <source>
        <dbReference type="SAM" id="MobiDB-lite"/>
    </source>
</evidence>
<dbReference type="InterPro" id="IPR045351">
    <property type="entry name" value="DUF6531"/>
</dbReference>
<name>A0A3A3YN17_9ACTN</name>
<evidence type="ECO:0000259" key="2">
    <source>
        <dbReference type="Pfam" id="PF20148"/>
    </source>
</evidence>
<sequence>MTPHGSQFRRGGRTAASERSAKTHPRSESPPLQTLEEVETLTVKLGGASGSSSHFLVRVIGYFTKTGTTGGQNSDAAAVQYPVLADPTVRGAGSSDPQGGAGQVTGEGASSSAGGGGVFGCGAALHEVDNSTCQGGSVNSLSGEFVLTDVDLTRPGRGLGFGFSRAYRSGRTTAGPMGPGWTHSYNTRMNRSSTGDVSVDSGDGQSLKFTKTGTTTFSAPAEARSTMRISDSFWELTQRNQVVSRFNARQCLLARIPNAARRRLSAYLPTSISWLTADMDDMRMAHFLLG</sequence>
<feature type="domain" description="DUF6531" evidence="2">
    <location>
        <begin position="136"/>
        <end position="209"/>
    </location>
</feature>
<accession>A0A3A3YN17</accession>
<evidence type="ECO:0000313" key="4">
    <source>
        <dbReference type="Proteomes" id="UP000265614"/>
    </source>
</evidence>
<proteinExistence type="predicted"/>
<dbReference type="EMBL" id="QZEZ01000014">
    <property type="protein sequence ID" value="RJK92502.1"/>
    <property type="molecule type" value="Genomic_DNA"/>
</dbReference>
<reference evidence="3 4" key="1">
    <citation type="submission" date="2018-09" db="EMBL/GenBank/DDBJ databases">
        <title>YIM 75000 draft genome.</title>
        <authorList>
            <person name="Tang S."/>
            <person name="Feng Y."/>
        </authorList>
    </citation>
    <scope>NUCLEOTIDE SEQUENCE [LARGE SCALE GENOMIC DNA]</scope>
    <source>
        <strain evidence="3 4">YIM 75000</strain>
    </source>
</reference>
<comment type="caution">
    <text evidence="3">The sequence shown here is derived from an EMBL/GenBank/DDBJ whole genome shotgun (WGS) entry which is preliminary data.</text>
</comment>